<dbReference type="OrthoDB" id="2454247at2"/>
<dbReference type="Pfam" id="PF11148">
    <property type="entry name" value="DUF2922"/>
    <property type="match status" value="1"/>
</dbReference>
<proteinExistence type="predicted"/>
<evidence type="ECO:0000313" key="2">
    <source>
        <dbReference type="EMBL" id="UYG95571.1"/>
    </source>
</evidence>
<name>A0A0J5VXE1_CYTFI</name>
<dbReference type="InterPro" id="IPR021321">
    <property type="entry name" value="DUF2922"/>
</dbReference>
<dbReference type="RefSeq" id="WP_048009200.1">
    <property type="nucleotide sequence ID" value="NZ_CANMEA010000002.1"/>
</dbReference>
<dbReference type="Proteomes" id="UP000465778">
    <property type="component" value="Unassembled WGS sequence"/>
</dbReference>
<dbReference type="AlphaFoldDB" id="A0A0J5VXE1"/>
<reference evidence="1 3" key="1">
    <citation type="journal article" date="2020" name="G3 (Bethesda)">
        <title>Whole Genome Sequencing and Comparative Genomics of Two Nematicidal Bacillus Strains Reveals a Wide Range of Possible Virulence Factors.</title>
        <authorList>
            <person name="Susic N."/>
            <person name="Janezic S."/>
            <person name="Rupnik M."/>
            <person name="Geric Stare B."/>
        </authorList>
    </citation>
    <scope>NUCLEOTIDE SEQUENCE [LARGE SCALE GENOMIC DNA]</scope>
    <source>
        <strain evidence="1 3">I-1582</strain>
    </source>
</reference>
<sequence length="72" mass="7718">MAKSLEMTFISELGKPTKLSVDNPIEPIDPAAVKAAMEQIIAANAFEGNGGDLVLAESARLVERNVTEYELV</sequence>
<organism evidence="1 3">
    <name type="scientific">Cytobacillus firmus</name>
    <name type="common">Bacillus firmus</name>
    <dbReference type="NCBI Taxonomy" id="1399"/>
    <lineage>
        <taxon>Bacteria</taxon>
        <taxon>Bacillati</taxon>
        <taxon>Bacillota</taxon>
        <taxon>Bacilli</taxon>
        <taxon>Bacillales</taxon>
        <taxon>Bacillaceae</taxon>
        <taxon>Cytobacillus</taxon>
    </lineage>
</organism>
<gene>
    <name evidence="1" type="ORF">KIS1582_2351</name>
    <name evidence="2" type="ORF">OD459_00665</name>
</gene>
<dbReference type="EMBL" id="CP107027">
    <property type="protein sequence ID" value="UYG95571.1"/>
    <property type="molecule type" value="Genomic_DNA"/>
</dbReference>
<dbReference type="EMBL" id="VDEM01000023">
    <property type="protein sequence ID" value="KAF0823848.1"/>
    <property type="molecule type" value="Genomic_DNA"/>
</dbReference>
<evidence type="ECO:0000313" key="1">
    <source>
        <dbReference type="EMBL" id="KAF0823848.1"/>
    </source>
</evidence>
<accession>A0A0J5VXE1</accession>
<dbReference type="Proteomes" id="UP001163104">
    <property type="component" value="Chromosome"/>
</dbReference>
<protein>
    <submittedName>
        <fullName evidence="2">DUF2922 domain-containing protein</fullName>
    </submittedName>
</protein>
<reference evidence="2" key="2">
    <citation type="submission" date="2022-10" db="EMBL/GenBank/DDBJ databases">
        <title>Mechanism of multi-heavy metal repair in Cytobacillus Firmus M7.</title>
        <authorList>
            <person name="Li X."/>
            <person name="Yu C."/>
        </authorList>
    </citation>
    <scope>NUCLEOTIDE SEQUENCE</scope>
    <source>
        <strain evidence="2">M7</strain>
    </source>
</reference>
<evidence type="ECO:0000313" key="3">
    <source>
        <dbReference type="Proteomes" id="UP000465778"/>
    </source>
</evidence>